<dbReference type="Gene3D" id="2.30.30.100">
    <property type="match status" value="1"/>
</dbReference>
<dbReference type="GO" id="GO:0071013">
    <property type="term" value="C:catalytic step 2 spliceosome"/>
    <property type="evidence" value="ECO:0007669"/>
    <property type="project" value="TreeGrafter"/>
</dbReference>
<dbReference type="PANTHER" id="PTHR10701:SF0">
    <property type="entry name" value="SMALL NUCLEAR RIBONUCLEOPROTEIN-ASSOCIATED PROTEIN B"/>
    <property type="match status" value="1"/>
</dbReference>
<dbReference type="EMBL" id="JAHDYR010000009">
    <property type="protein sequence ID" value="KAG9395674.1"/>
    <property type="molecule type" value="Genomic_DNA"/>
</dbReference>
<reference evidence="12" key="1">
    <citation type="submission" date="2021-05" db="EMBL/GenBank/DDBJ databases">
        <title>A free-living protist that lacks canonical eukaryotic 1 DNA replication and segregation systems.</title>
        <authorList>
            <person name="Salas-Leiva D.E."/>
            <person name="Tromer E.C."/>
            <person name="Curtis B.A."/>
            <person name="Jerlstrom-Hultqvist J."/>
            <person name="Kolisko M."/>
            <person name="Yi Z."/>
            <person name="Salas-Leiva J.S."/>
            <person name="Gallot-Lavallee L."/>
            <person name="Kops G.J.P.L."/>
            <person name="Archibald J.M."/>
            <person name="Simpson A.G.B."/>
            <person name="Roger A.J."/>
        </authorList>
    </citation>
    <scope>NUCLEOTIDE SEQUENCE</scope>
    <source>
        <strain evidence="12">BICM</strain>
    </source>
</reference>
<dbReference type="CDD" id="cd01717">
    <property type="entry name" value="Sm_B"/>
    <property type="match status" value="1"/>
</dbReference>
<feature type="domain" description="Sm" evidence="11">
    <location>
        <begin position="2"/>
        <end position="82"/>
    </location>
</feature>
<accession>A0A8J6B754</accession>
<evidence type="ECO:0000256" key="9">
    <source>
        <dbReference type="ARBA" id="ARBA00023274"/>
    </source>
</evidence>
<keyword evidence="13" id="KW-1185">Reference proteome</keyword>
<keyword evidence="8" id="KW-0539">Nucleus</keyword>
<evidence type="ECO:0000313" key="13">
    <source>
        <dbReference type="Proteomes" id="UP000717585"/>
    </source>
</evidence>
<dbReference type="GO" id="GO:0005687">
    <property type="term" value="C:U4 snRNP"/>
    <property type="evidence" value="ECO:0007669"/>
    <property type="project" value="TreeGrafter"/>
</dbReference>
<dbReference type="InterPro" id="IPR047575">
    <property type="entry name" value="Sm"/>
</dbReference>
<sequence length="132" mass="13821">MSAKSRFEAFVNHRVRVAVHGNREMVGTLMAFDQHLNLVLNDAEEIRKVGKRADDARTEKRALGMIILRGEEVIHFHSEGSPASTGVRTGILGVAQADPAASAGLGRASTATAGGFLSAATNKAVPGTVPSS</sequence>
<keyword evidence="9" id="KW-0687">Ribonucleoprotein</keyword>
<name>A0A8J6B754_9EUKA</name>
<keyword evidence="6" id="KW-0694">RNA-binding</keyword>
<dbReference type="GO" id="GO:0005682">
    <property type="term" value="C:U5 snRNP"/>
    <property type="evidence" value="ECO:0007669"/>
    <property type="project" value="TreeGrafter"/>
</dbReference>
<evidence type="ECO:0000256" key="5">
    <source>
        <dbReference type="ARBA" id="ARBA00022664"/>
    </source>
</evidence>
<dbReference type="GO" id="GO:0003723">
    <property type="term" value="F:RNA binding"/>
    <property type="evidence" value="ECO:0007669"/>
    <property type="project" value="UniProtKB-KW"/>
</dbReference>
<dbReference type="GO" id="GO:0005686">
    <property type="term" value="C:U2 snRNP"/>
    <property type="evidence" value="ECO:0007669"/>
    <property type="project" value="TreeGrafter"/>
</dbReference>
<evidence type="ECO:0000256" key="1">
    <source>
        <dbReference type="ARBA" id="ARBA00004123"/>
    </source>
</evidence>
<dbReference type="OrthoDB" id="2020720at2759"/>
<comment type="similarity">
    <text evidence="3">Belongs to the snRNP SmB/SmN family.</text>
</comment>
<evidence type="ECO:0000259" key="11">
    <source>
        <dbReference type="PROSITE" id="PS52002"/>
    </source>
</evidence>
<evidence type="ECO:0000256" key="10">
    <source>
        <dbReference type="ARBA" id="ARBA00041355"/>
    </source>
</evidence>
<dbReference type="Proteomes" id="UP000717585">
    <property type="component" value="Unassembled WGS sequence"/>
</dbReference>
<evidence type="ECO:0000256" key="7">
    <source>
        <dbReference type="ARBA" id="ARBA00023187"/>
    </source>
</evidence>
<comment type="caution">
    <text evidence="12">The sequence shown here is derived from an EMBL/GenBank/DDBJ whole genome shotgun (WGS) entry which is preliminary data.</text>
</comment>
<dbReference type="InterPro" id="IPR001163">
    <property type="entry name" value="Sm_dom_euk/arc"/>
</dbReference>
<protein>
    <recommendedName>
        <fullName evidence="10">Sm protein B</fullName>
    </recommendedName>
</protein>
<comment type="subcellular location">
    <subcellularLocation>
        <location evidence="2">Cytoplasm</location>
    </subcellularLocation>
    <subcellularLocation>
        <location evidence="1">Nucleus</location>
    </subcellularLocation>
</comment>
<dbReference type="GO" id="GO:0005737">
    <property type="term" value="C:cytoplasm"/>
    <property type="evidence" value="ECO:0007669"/>
    <property type="project" value="UniProtKB-SubCell"/>
</dbReference>
<keyword evidence="7" id="KW-0508">mRNA splicing</keyword>
<evidence type="ECO:0000313" key="12">
    <source>
        <dbReference type="EMBL" id="KAG9395674.1"/>
    </source>
</evidence>
<keyword evidence="5" id="KW-0507">mRNA processing</keyword>
<dbReference type="Pfam" id="PF01423">
    <property type="entry name" value="LSM"/>
    <property type="match status" value="1"/>
</dbReference>
<dbReference type="GO" id="GO:0071004">
    <property type="term" value="C:U2-type prespliceosome"/>
    <property type="evidence" value="ECO:0007669"/>
    <property type="project" value="TreeGrafter"/>
</dbReference>
<evidence type="ECO:0000256" key="6">
    <source>
        <dbReference type="ARBA" id="ARBA00022884"/>
    </source>
</evidence>
<dbReference type="PROSITE" id="PS52002">
    <property type="entry name" value="SM"/>
    <property type="match status" value="1"/>
</dbReference>
<dbReference type="InterPro" id="IPR010920">
    <property type="entry name" value="LSM_dom_sf"/>
</dbReference>
<dbReference type="SUPFAM" id="SSF50182">
    <property type="entry name" value="Sm-like ribonucleoproteins"/>
    <property type="match status" value="1"/>
</dbReference>
<dbReference type="GO" id="GO:0000398">
    <property type="term" value="P:mRNA splicing, via spliceosome"/>
    <property type="evidence" value="ECO:0007669"/>
    <property type="project" value="TreeGrafter"/>
</dbReference>
<gene>
    <name evidence="12" type="ORF">J8273_2878</name>
</gene>
<organism evidence="12 13">
    <name type="scientific">Carpediemonas membranifera</name>
    <dbReference type="NCBI Taxonomy" id="201153"/>
    <lineage>
        <taxon>Eukaryota</taxon>
        <taxon>Metamonada</taxon>
        <taxon>Carpediemonas-like organisms</taxon>
        <taxon>Carpediemonas</taxon>
    </lineage>
</organism>
<dbReference type="PANTHER" id="PTHR10701">
    <property type="entry name" value="SMALL NUCLEAR RIBONUCLEOPROTEIN-ASSOCIATED PROTEIN B AND N"/>
    <property type="match status" value="1"/>
</dbReference>
<proteinExistence type="inferred from homology"/>
<evidence type="ECO:0000256" key="8">
    <source>
        <dbReference type="ARBA" id="ARBA00023242"/>
    </source>
</evidence>
<dbReference type="SMART" id="SM00651">
    <property type="entry name" value="Sm"/>
    <property type="match status" value="1"/>
</dbReference>
<dbReference type="GO" id="GO:0005685">
    <property type="term" value="C:U1 snRNP"/>
    <property type="evidence" value="ECO:0007669"/>
    <property type="project" value="TreeGrafter"/>
</dbReference>
<evidence type="ECO:0000256" key="4">
    <source>
        <dbReference type="ARBA" id="ARBA00022490"/>
    </source>
</evidence>
<keyword evidence="4" id="KW-0963">Cytoplasm</keyword>
<dbReference type="InterPro" id="IPR050914">
    <property type="entry name" value="snRNP_SmB/NAA38-like"/>
</dbReference>
<dbReference type="AlphaFoldDB" id="A0A8J6B754"/>
<dbReference type="GO" id="GO:0070990">
    <property type="term" value="F:snRNP binding"/>
    <property type="evidence" value="ECO:0007669"/>
    <property type="project" value="TreeGrafter"/>
</dbReference>
<dbReference type="GO" id="GO:0046540">
    <property type="term" value="C:U4/U6 x U5 tri-snRNP complex"/>
    <property type="evidence" value="ECO:0007669"/>
    <property type="project" value="TreeGrafter"/>
</dbReference>
<evidence type="ECO:0000256" key="3">
    <source>
        <dbReference type="ARBA" id="ARBA00009123"/>
    </source>
</evidence>
<evidence type="ECO:0000256" key="2">
    <source>
        <dbReference type="ARBA" id="ARBA00004496"/>
    </source>
</evidence>